<organism evidence="1 2">
    <name type="scientific">Collybiopsis confluens</name>
    <dbReference type="NCBI Taxonomy" id="2823264"/>
    <lineage>
        <taxon>Eukaryota</taxon>
        <taxon>Fungi</taxon>
        <taxon>Dikarya</taxon>
        <taxon>Basidiomycota</taxon>
        <taxon>Agaricomycotina</taxon>
        <taxon>Agaricomycetes</taxon>
        <taxon>Agaricomycetidae</taxon>
        <taxon>Agaricales</taxon>
        <taxon>Marasmiineae</taxon>
        <taxon>Omphalotaceae</taxon>
        <taxon>Collybiopsis</taxon>
    </lineage>
</organism>
<dbReference type="AlphaFoldDB" id="A0A8H5GHX4"/>
<keyword evidence="2" id="KW-1185">Reference proteome</keyword>
<dbReference type="Proteomes" id="UP000518752">
    <property type="component" value="Unassembled WGS sequence"/>
</dbReference>
<dbReference type="EMBL" id="JAACJN010000170">
    <property type="protein sequence ID" value="KAF5365404.1"/>
    <property type="molecule type" value="Genomic_DNA"/>
</dbReference>
<proteinExistence type="predicted"/>
<evidence type="ECO:0000313" key="1">
    <source>
        <dbReference type="EMBL" id="KAF5365404.1"/>
    </source>
</evidence>
<gene>
    <name evidence="1" type="ORF">D9757_011660</name>
</gene>
<accession>A0A8H5GHX4</accession>
<sequence length="290" mass="31543">MCDDPQPKRASVKPSSWTVWMTRRQASCLSAPTAVALQNLATNDPENPCAPAFRSPLSGLLSHPPTFYLTVHLSLRIPVSFWGSQNRFNHPKNAVSIIQAQHLAMSGEVSSLPLSGYLDLNLCFGWGDDSGHLNYQDFLSKMILGLDDEIVVDWNPGNTALPINIDISSPCSTHILGTKLAVHPNPPSAPLQQPPCECCHPFSMLHPYLGNEADCLHESSIRSPATTLPVNVVIPPPWSRTGCPRKSSICSAAAALTVNVAIPFHTPSWEPSWLSTRFLHLFLLSGSPSN</sequence>
<protein>
    <submittedName>
        <fullName evidence="1">Uncharacterized protein</fullName>
    </submittedName>
</protein>
<comment type="caution">
    <text evidence="1">The sequence shown here is derived from an EMBL/GenBank/DDBJ whole genome shotgun (WGS) entry which is preliminary data.</text>
</comment>
<reference evidence="1 2" key="1">
    <citation type="journal article" date="2020" name="ISME J.">
        <title>Uncovering the hidden diversity of litter-decomposition mechanisms in mushroom-forming fungi.</title>
        <authorList>
            <person name="Floudas D."/>
            <person name="Bentzer J."/>
            <person name="Ahren D."/>
            <person name="Johansson T."/>
            <person name="Persson P."/>
            <person name="Tunlid A."/>
        </authorList>
    </citation>
    <scope>NUCLEOTIDE SEQUENCE [LARGE SCALE GENOMIC DNA]</scope>
    <source>
        <strain evidence="1 2">CBS 406.79</strain>
    </source>
</reference>
<name>A0A8H5GHX4_9AGAR</name>
<evidence type="ECO:0000313" key="2">
    <source>
        <dbReference type="Proteomes" id="UP000518752"/>
    </source>
</evidence>